<evidence type="ECO:0000313" key="10">
    <source>
        <dbReference type="Proteomes" id="UP001330434"/>
    </source>
</evidence>
<dbReference type="Gene3D" id="2.40.10.350">
    <property type="entry name" value="Rod shape-determining protein MreC, domain 2"/>
    <property type="match status" value="1"/>
</dbReference>
<protein>
    <recommendedName>
        <fullName evidence="2 5">Cell shape-determining protein MreC</fullName>
    </recommendedName>
    <alternativeName>
        <fullName evidence="4 5">Cell shape protein MreC</fullName>
    </alternativeName>
</protein>
<keyword evidence="3 5" id="KW-0133">Cell shape</keyword>
<dbReference type="InterPro" id="IPR042177">
    <property type="entry name" value="Cell/Rod_1"/>
</dbReference>
<dbReference type="PANTHER" id="PTHR34138">
    <property type="entry name" value="CELL SHAPE-DETERMINING PROTEIN MREC"/>
    <property type="match status" value="1"/>
</dbReference>
<proteinExistence type="inferred from homology"/>
<evidence type="ECO:0000256" key="1">
    <source>
        <dbReference type="ARBA" id="ARBA00009369"/>
    </source>
</evidence>
<accession>A0ABZ2C0H6</accession>
<dbReference type="InterPro" id="IPR055342">
    <property type="entry name" value="MreC_beta-barrel_core"/>
</dbReference>
<reference evidence="9 10" key="1">
    <citation type="journal article" date="2024" name="Environ. Microbiol.">
        <title>Novel evolutionary insights on the interactions of the Holosporales (Alphaproteobacteria) with eukaryotic hosts from comparative genomics.</title>
        <authorList>
            <person name="Giovannini M."/>
            <person name="Petroni G."/>
            <person name="Castelli M."/>
        </authorList>
    </citation>
    <scope>NUCLEOTIDE SEQUENCE [LARGE SCALE GENOMIC DNA]</scope>
    <source>
        <strain evidence="9 10">US_Bl 15I1</strain>
    </source>
</reference>
<dbReference type="RefSeq" id="WP_331256457.1">
    <property type="nucleotide sequence ID" value="NZ_CP133270.1"/>
</dbReference>
<comment type="function">
    <text evidence="5">Involved in formation and maintenance of cell shape.</text>
</comment>
<evidence type="ECO:0000256" key="6">
    <source>
        <dbReference type="SAM" id="Coils"/>
    </source>
</evidence>
<organism evidence="9 10">
    <name type="scientific">Candidatus Bealeia paramacronuclearis</name>
    <dbReference type="NCBI Taxonomy" id="1921001"/>
    <lineage>
        <taxon>Bacteria</taxon>
        <taxon>Pseudomonadati</taxon>
        <taxon>Pseudomonadota</taxon>
        <taxon>Alphaproteobacteria</taxon>
        <taxon>Holosporales</taxon>
        <taxon>Holosporaceae</taxon>
        <taxon>Candidatus Bealeia</taxon>
    </lineage>
</organism>
<evidence type="ECO:0000256" key="4">
    <source>
        <dbReference type="ARBA" id="ARBA00032089"/>
    </source>
</evidence>
<dbReference type="PANTHER" id="PTHR34138:SF1">
    <property type="entry name" value="CELL SHAPE-DETERMINING PROTEIN MREC"/>
    <property type="match status" value="1"/>
</dbReference>
<sequence length="298" mass="33429">MGLFSRRQKIGPLPPKANPYPSRLRKLKKPSALVIAGFFVAVFYSLSWINPPLHQKIEKYLIEAAYSLSSTVTHPFYLAKAFYEDSGQLLELSHVNQALKHENEELKLELLNHAQTLIENQDLKRQVHFLTEDHHNLMTVPILSTPYDGLHYSCIIAGGETSGIRINQVVLSPEGIVGRVNHTTPHAARVLLMTDHTSKTPIFLPRLNLNAIAVGDGSPYPRVTYLENIQDVQDGDEVFTSGFGGIYPRGLYVGRLQKINSVEVRLMPATDVKKMTHLQVIKSEEDLTSEVEILEDAE</sequence>
<name>A0ABZ2C0H6_9PROT</name>
<feature type="transmembrane region" description="Helical" evidence="7">
    <location>
        <begin position="32"/>
        <end position="49"/>
    </location>
</feature>
<keyword evidence="7" id="KW-0472">Membrane</keyword>
<dbReference type="Gene3D" id="2.40.10.340">
    <property type="entry name" value="Rod shape-determining protein MreC, domain 1"/>
    <property type="match status" value="1"/>
</dbReference>
<evidence type="ECO:0000313" key="9">
    <source>
        <dbReference type="EMBL" id="WVX65888.1"/>
    </source>
</evidence>
<feature type="coiled-coil region" evidence="6">
    <location>
        <begin position="89"/>
        <end position="116"/>
    </location>
</feature>
<gene>
    <name evidence="9" type="ORF">Bealeia1_00054</name>
</gene>
<evidence type="ECO:0000256" key="3">
    <source>
        <dbReference type="ARBA" id="ARBA00022960"/>
    </source>
</evidence>
<dbReference type="Proteomes" id="UP001330434">
    <property type="component" value="Chromosome"/>
</dbReference>
<evidence type="ECO:0000256" key="5">
    <source>
        <dbReference type="PIRNR" id="PIRNR038471"/>
    </source>
</evidence>
<dbReference type="InterPro" id="IPR042175">
    <property type="entry name" value="Cell/Rod_MreC_2"/>
</dbReference>
<dbReference type="InterPro" id="IPR007221">
    <property type="entry name" value="MreC"/>
</dbReference>
<dbReference type="PIRSF" id="PIRSF038471">
    <property type="entry name" value="MreC"/>
    <property type="match status" value="1"/>
</dbReference>
<keyword evidence="6" id="KW-0175">Coiled coil</keyword>
<evidence type="ECO:0000256" key="2">
    <source>
        <dbReference type="ARBA" id="ARBA00013855"/>
    </source>
</evidence>
<dbReference type="EMBL" id="CP133270">
    <property type="protein sequence ID" value="WVX65888.1"/>
    <property type="molecule type" value="Genomic_DNA"/>
</dbReference>
<keyword evidence="10" id="KW-1185">Reference proteome</keyword>
<comment type="similarity">
    <text evidence="1 5">Belongs to the MreC family.</text>
</comment>
<keyword evidence="7" id="KW-1133">Transmembrane helix</keyword>
<evidence type="ECO:0000259" key="8">
    <source>
        <dbReference type="Pfam" id="PF04085"/>
    </source>
</evidence>
<feature type="domain" description="Rod shape-determining protein MreC beta-barrel core" evidence="8">
    <location>
        <begin position="145"/>
        <end position="282"/>
    </location>
</feature>
<dbReference type="Pfam" id="PF04085">
    <property type="entry name" value="MreC"/>
    <property type="match status" value="1"/>
</dbReference>
<evidence type="ECO:0000256" key="7">
    <source>
        <dbReference type="SAM" id="Phobius"/>
    </source>
</evidence>
<keyword evidence="7" id="KW-0812">Transmembrane</keyword>